<dbReference type="PROSITE" id="PS00708">
    <property type="entry name" value="PRO_ENDOPEP_SER"/>
    <property type="match status" value="1"/>
</dbReference>
<dbReference type="InterPro" id="IPR002471">
    <property type="entry name" value="Pept_S9_AS"/>
</dbReference>
<accession>A0A246GJ08</accession>
<feature type="chain" id="PRO_5012467606" evidence="4">
    <location>
        <begin position="21"/>
        <end position="723"/>
    </location>
</feature>
<dbReference type="Gene3D" id="2.140.10.30">
    <property type="entry name" value="Dipeptidylpeptidase IV, N-terminal domain"/>
    <property type="match status" value="1"/>
</dbReference>
<dbReference type="GO" id="GO:0006508">
    <property type="term" value="P:proteolysis"/>
    <property type="evidence" value="ECO:0007669"/>
    <property type="project" value="UniProtKB-KW"/>
</dbReference>
<evidence type="ECO:0000259" key="6">
    <source>
        <dbReference type="Pfam" id="PF00930"/>
    </source>
</evidence>
<name>A0A246GJ08_9FLAO</name>
<dbReference type="RefSeq" id="WP_088392303.1">
    <property type="nucleotide sequence ID" value="NZ_MTCZ01000050.1"/>
</dbReference>
<protein>
    <submittedName>
        <fullName evidence="7">S9 family peptidase</fullName>
    </submittedName>
</protein>
<evidence type="ECO:0000256" key="4">
    <source>
        <dbReference type="SAM" id="SignalP"/>
    </source>
</evidence>
<evidence type="ECO:0000313" key="8">
    <source>
        <dbReference type="Proteomes" id="UP000197768"/>
    </source>
</evidence>
<feature type="signal peptide" evidence="4">
    <location>
        <begin position="1"/>
        <end position="20"/>
    </location>
</feature>
<reference evidence="7 8" key="1">
    <citation type="journal article" date="2017" name="Infect. Genet. Evol.">
        <title>Comparative genome analysis of fish pathogen Flavobacterium columnare reveals extensive sequence diversity within the species.</title>
        <authorList>
            <person name="Kayansamruaj P."/>
            <person name="Dong H.T."/>
            <person name="Hirono I."/>
            <person name="Kondo H."/>
            <person name="Senapin S."/>
            <person name="Rodkhum C."/>
        </authorList>
    </citation>
    <scope>NUCLEOTIDE SEQUENCE [LARGE SCALE GENOMIC DNA]</scope>
    <source>
        <strain evidence="7 8">1215</strain>
    </source>
</reference>
<proteinExistence type="predicted"/>
<dbReference type="SUPFAM" id="SSF53474">
    <property type="entry name" value="alpha/beta-Hydrolases"/>
    <property type="match status" value="1"/>
</dbReference>
<dbReference type="AlphaFoldDB" id="A0A246GJ08"/>
<feature type="domain" description="Peptidase S9 prolyl oligopeptidase catalytic" evidence="5">
    <location>
        <begin position="528"/>
        <end position="723"/>
    </location>
</feature>
<evidence type="ECO:0000313" key="7">
    <source>
        <dbReference type="EMBL" id="OWP84170.1"/>
    </source>
</evidence>
<keyword evidence="3" id="KW-0325">Glycoprotein</keyword>
<dbReference type="InterPro" id="IPR001375">
    <property type="entry name" value="Peptidase_S9_cat"/>
</dbReference>
<organism evidence="7 8">
    <name type="scientific">Flavobacterium davisii</name>
    <dbReference type="NCBI Taxonomy" id="2906077"/>
    <lineage>
        <taxon>Bacteria</taxon>
        <taxon>Pseudomonadati</taxon>
        <taxon>Bacteroidota</taxon>
        <taxon>Flavobacteriia</taxon>
        <taxon>Flavobacteriales</taxon>
        <taxon>Flavobacteriaceae</taxon>
        <taxon>Flavobacterium</taxon>
    </lineage>
</organism>
<dbReference type="FunFam" id="3.40.50.1820:FF:000003">
    <property type="entry name" value="Dipeptidyl peptidase 4"/>
    <property type="match status" value="1"/>
</dbReference>
<keyword evidence="4" id="KW-0732">Signal</keyword>
<dbReference type="SUPFAM" id="SSF82171">
    <property type="entry name" value="DPP6 N-terminal domain-like"/>
    <property type="match status" value="1"/>
</dbReference>
<evidence type="ECO:0000256" key="1">
    <source>
        <dbReference type="ARBA" id="ARBA00022670"/>
    </source>
</evidence>
<dbReference type="Pfam" id="PF00326">
    <property type="entry name" value="Peptidase_S9"/>
    <property type="match status" value="1"/>
</dbReference>
<dbReference type="InterPro" id="IPR050278">
    <property type="entry name" value="Serine_Prot_S9B/DPPIV"/>
</dbReference>
<evidence type="ECO:0000256" key="2">
    <source>
        <dbReference type="ARBA" id="ARBA00022801"/>
    </source>
</evidence>
<dbReference type="Proteomes" id="UP000197768">
    <property type="component" value="Unassembled WGS sequence"/>
</dbReference>
<dbReference type="InterPro" id="IPR029058">
    <property type="entry name" value="AB_hydrolase_fold"/>
</dbReference>
<comment type="caution">
    <text evidence="7">The sequence shown here is derived from an EMBL/GenBank/DDBJ whole genome shotgun (WGS) entry which is preliminary data.</text>
</comment>
<dbReference type="PANTHER" id="PTHR11731:SF193">
    <property type="entry name" value="DIPEPTIDYL PEPTIDASE 9"/>
    <property type="match status" value="1"/>
</dbReference>
<sequence>MKNKITSVLFLFLVSFSTIAQKQISLEEIWSGAFRAQSMTALEAMKNTNQYTVLDSDRTSKSSQINLYDFATLSKIATLIDSKDFKQLEGIDSYTFSKDEKKLLIANNSEQIFRHSFVADFFIYDTSTKSLTKLADYKVQEPTFSPDGSKIAYAYQNNLYVYDIASKKHIQITTDGKKNSIINGVTDWVYEEEFSFVKAYDWNLGSDKIGFIRFDETDVPQFSMDLYNDGLYPLQSVFKYPKAGEKNAVASLHIYDLKTGNTQKIKLDHYTDFYIARIKWTNEANTLSVQILNRHQNNLDLLFVDGNSGLAKVILNEKDKAYIDVTDNLTFLKDNSFIWTSEKDGYNHIYHYDKRGDLKKQITKGAWEVTNYYGYDEKNEIIYYQSVENGSINRDVYAIKIDGNAKKRLTSQTGTNTATFSPNFQYFINSYSSAKNAPKYTLNDSKTGKEIKIIASNEKLEEKLINYSLPSKDFFELTTEKGNKLNAWMIKPKDFDTAKKYPVFMFQYSGPGSQQVANRWNNNDDYWFKMLTQQGYIVVCVDGRGTGFKGAEFKKCTYKELGKYEVIDQIDAAKVIGNYYYVDKTRIGIFGWSFGGFMASNCIFQGADIFKTAIAVAPVTSWRFYDSIYTERYMQTPQENAEGYDSNSPITHVNKLKGNFLLIHGTADDNVHVQNTMKMIEALVQANKQFDWAIYPDKNHGIYGGKTRLQLYTKMTNFIKEKL</sequence>
<dbReference type="InterPro" id="IPR002469">
    <property type="entry name" value="Peptidase_S9B_N"/>
</dbReference>
<feature type="domain" description="Dipeptidylpeptidase IV N-terminal" evidence="6">
    <location>
        <begin position="97"/>
        <end position="436"/>
    </location>
</feature>
<gene>
    <name evidence="7" type="ORF">BWK59_06745</name>
</gene>
<evidence type="ECO:0000256" key="3">
    <source>
        <dbReference type="ARBA" id="ARBA00023180"/>
    </source>
</evidence>
<dbReference type="EMBL" id="MTCZ01000050">
    <property type="protein sequence ID" value="OWP84170.1"/>
    <property type="molecule type" value="Genomic_DNA"/>
</dbReference>
<dbReference type="Pfam" id="PF00930">
    <property type="entry name" value="DPPIV_N"/>
    <property type="match status" value="1"/>
</dbReference>
<keyword evidence="2" id="KW-0378">Hydrolase</keyword>
<dbReference type="Gene3D" id="3.40.50.1820">
    <property type="entry name" value="alpha/beta hydrolase"/>
    <property type="match status" value="1"/>
</dbReference>
<dbReference type="PANTHER" id="PTHR11731">
    <property type="entry name" value="PROTEASE FAMILY S9B,C DIPEPTIDYL-PEPTIDASE IV-RELATED"/>
    <property type="match status" value="1"/>
</dbReference>
<dbReference type="GO" id="GO:0008239">
    <property type="term" value="F:dipeptidyl-peptidase activity"/>
    <property type="evidence" value="ECO:0007669"/>
    <property type="project" value="TreeGrafter"/>
</dbReference>
<evidence type="ECO:0000259" key="5">
    <source>
        <dbReference type="Pfam" id="PF00326"/>
    </source>
</evidence>
<dbReference type="GO" id="GO:0004252">
    <property type="term" value="F:serine-type endopeptidase activity"/>
    <property type="evidence" value="ECO:0007669"/>
    <property type="project" value="InterPro"/>
</dbReference>
<keyword evidence="1" id="KW-0645">Protease</keyword>